<accession>A0A8T0Y9E7</accession>
<protein>
    <submittedName>
        <fullName evidence="2">Uncharacterized protein</fullName>
    </submittedName>
</protein>
<gene>
    <name evidence="2" type="ORF">PC113_g24704</name>
</gene>
<proteinExistence type="predicted"/>
<comment type="caution">
    <text evidence="2">The sequence shown here is derived from an EMBL/GenBank/DDBJ whole genome shotgun (WGS) entry which is preliminary data.</text>
</comment>
<evidence type="ECO:0000256" key="1">
    <source>
        <dbReference type="SAM" id="MobiDB-lite"/>
    </source>
</evidence>
<dbReference type="AlphaFoldDB" id="A0A8T0Y9E7"/>
<dbReference type="Proteomes" id="UP000735874">
    <property type="component" value="Unassembled WGS sequence"/>
</dbReference>
<feature type="region of interest" description="Disordered" evidence="1">
    <location>
        <begin position="94"/>
        <end position="121"/>
    </location>
</feature>
<sequence length="146" mass="16477">MRFFWPIRERALSSDSEASTASQSSLASDASFYSAADEAGSDWSDFRPISDEAEVGFTLLPPFRLQLRPKMGLWTPHAPCRCSALAATRRPQLRARVQDTQRPLRAKRTRGQRPLAPKPRPALRAHCRVVSRRRGSQRIPRAIPRA</sequence>
<reference evidence="2" key="1">
    <citation type="submission" date="2018-10" db="EMBL/GenBank/DDBJ databases">
        <title>Effector identification in a new, highly contiguous assembly of the strawberry crown rot pathogen Phytophthora cactorum.</title>
        <authorList>
            <person name="Armitage A.D."/>
            <person name="Nellist C.F."/>
            <person name="Bates H."/>
            <person name="Vickerstaff R.J."/>
            <person name="Harrison R.J."/>
        </authorList>
    </citation>
    <scope>NUCLEOTIDE SEQUENCE</scope>
    <source>
        <strain evidence="2">15-7</strain>
    </source>
</reference>
<organism evidence="2 3">
    <name type="scientific">Phytophthora cactorum</name>
    <dbReference type="NCBI Taxonomy" id="29920"/>
    <lineage>
        <taxon>Eukaryota</taxon>
        <taxon>Sar</taxon>
        <taxon>Stramenopiles</taxon>
        <taxon>Oomycota</taxon>
        <taxon>Peronosporomycetes</taxon>
        <taxon>Peronosporales</taxon>
        <taxon>Peronosporaceae</taxon>
        <taxon>Phytophthora</taxon>
    </lineage>
</organism>
<evidence type="ECO:0000313" key="3">
    <source>
        <dbReference type="Proteomes" id="UP000735874"/>
    </source>
</evidence>
<name>A0A8T0Y9E7_9STRA</name>
<dbReference type="EMBL" id="RCMG01003494">
    <property type="protein sequence ID" value="KAG2800451.1"/>
    <property type="molecule type" value="Genomic_DNA"/>
</dbReference>
<evidence type="ECO:0000313" key="2">
    <source>
        <dbReference type="EMBL" id="KAG2800451.1"/>
    </source>
</evidence>